<reference evidence="3 4" key="1">
    <citation type="submission" date="2023-05" db="EMBL/GenBank/DDBJ databases">
        <title>Sequencing and Assembly of Streptomyces sp. NP73.</title>
        <authorList>
            <person name="Konwar A.N."/>
            <person name="Saikia K."/>
            <person name="Thakur D."/>
        </authorList>
    </citation>
    <scope>NUCLEOTIDE SEQUENCE [LARGE SCALE GENOMIC DNA]</scope>
    <source>
        <strain evidence="3 4">NP73</strain>
    </source>
</reference>
<comment type="caution">
    <text evidence="3">The sequence shown here is derived from an EMBL/GenBank/DDBJ whole genome shotgun (WGS) entry which is preliminary data.</text>
</comment>
<organism evidence="3 4">
    <name type="scientific">Streptomyces katrae</name>
    <dbReference type="NCBI Taxonomy" id="68223"/>
    <lineage>
        <taxon>Bacteria</taxon>
        <taxon>Bacillati</taxon>
        <taxon>Actinomycetota</taxon>
        <taxon>Actinomycetes</taxon>
        <taxon>Kitasatosporales</taxon>
        <taxon>Streptomycetaceae</taxon>
        <taxon>Streptomyces</taxon>
    </lineage>
</organism>
<evidence type="ECO:0000259" key="2">
    <source>
        <dbReference type="SMART" id="SM01043"/>
    </source>
</evidence>
<dbReference type="RefSeq" id="WP_285341118.1">
    <property type="nucleotide sequence ID" value="NZ_JASITI010000007.1"/>
</dbReference>
<keyword evidence="4" id="KW-1185">Reference proteome</keyword>
<dbReference type="SMART" id="SM01043">
    <property type="entry name" value="BTAD"/>
    <property type="match status" value="1"/>
</dbReference>
<dbReference type="Pfam" id="PF03704">
    <property type="entry name" value="BTAD"/>
    <property type="match status" value="1"/>
</dbReference>
<dbReference type="InterPro" id="IPR027417">
    <property type="entry name" value="P-loop_NTPase"/>
</dbReference>
<dbReference type="PANTHER" id="PTHR47691">
    <property type="entry name" value="REGULATOR-RELATED"/>
    <property type="match status" value="1"/>
</dbReference>
<name>A0ABT7GPJ5_9ACTN</name>
<dbReference type="EMBL" id="JASITI010000007">
    <property type="protein sequence ID" value="MDK9495520.1"/>
    <property type="molecule type" value="Genomic_DNA"/>
</dbReference>
<proteinExistence type="predicted"/>
<dbReference type="PANTHER" id="PTHR47691:SF3">
    <property type="entry name" value="HTH-TYPE TRANSCRIPTIONAL REGULATOR RV0890C-RELATED"/>
    <property type="match status" value="1"/>
</dbReference>
<dbReference type="Proteomes" id="UP001223390">
    <property type="component" value="Unassembled WGS sequence"/>
</dbReference>
<dbReference type="InterPro" id="IPR036388">
    <property type="entry name" value="WH-like_DNA-bd_sf"/>
</dbReference>
<evidence type="ECO:0000256" key="1">
    <source>
        <dbReference type="ARBA" id="ARBA00023012"/>
    </source>
</evidence>
<dbReference type="Pfam" id="PF25872">
    <property type="entry name" value="HTH_77"/>
    <property type="match status" value="1"/>
</dbReference>
<dbReference type="SUPFAM" id="SSF48452">
    <property type="entry name" value="TPR-like"/>
    <property type="match status" value="2"/>
</dbReference>
<dbReference type="InterPro" id="IPR049945">
    <property type="entry name" value="AAA_22"/>
</dbReference>
<feature type="domain" description="Bacterial transcriptional activator" evidence="2">
    <location>
        <begin position="92"/>
        <end position="239"/>
    </location>
</feature>
<sequence>MTMELTTLTTVAFRGLEITAPRMRGLIALLAGELRAGCGTVRLIEELWPDERPAHPAKALQVLVSRARTRLGPGVIASTPGGYRLALGAERVDASAVLLHTAACAAKSRSGDHAGALAEAEAGLALWGAGDPGHGEPVPGDPLSALRAERRPAHRSLLRARALGLARTSRESEALEPLAELVRELPRDEELLLELVRCEAATAGAATALATYDRHRRALRDDLGTDPGPALRALHRELLRAGTPAVRRGVPHEPNELLGRADDIAAVARLLRTSRVTSIVGPGGLGKTRLAAAVAREAAHRTVHLVALAGVTRDADVAGEVASALGAAEPPPPGRRPAAPADLSACIAGALGPGPALLVLDNCEHVLEGAADLVRALVAMTRDLRILTTGRAPLGLSSEAVHPLPELDRATTVRLFEQRARAARPGAELPARQVAELCRRLDGLPLAVELAAARIRVMSVADMTRRLDDRFALLRGGPRDAPPRHRTLHAVVDWSWNLLEPAGRTALRALSVFPGGFTAEAAAHLLGDGPSPAPDVLDTLADLADQSLLKVADTGSGTRFRMLETVREFAAAHRDRAGETEHVTGQLLLWARDFGLARHDAPFGPDPYTAWHGIRAEHDNLVLALRLALARRDAPTVAAVGAVLCGLWATEGNHARLIPLAAEAGAALTHYRPAPEHVEATRTAAVLLAVSPLLGGAPAPPRLLALLRRLPPAPADTLPRALGALLRAAPGVFGRDRTPLDALRGSGEPLLAGVAEGLAAYLWENEDEPERAMKAARRMLTAVEGHRIPWLQVIARSRLGELCLRAERGEEAVRHLREAVRVLDPLGDRPDTMGLRWGMVLGHLQTGEVDEAERRLEQAARNGPQETEGVPTPELGARAEIELARGGTERGLRLWRRAAALPERSGGPVLGLEVDLEPWVLELRAAAVAAHAHHGRLGPVEELAAGLPERARARLERGAPADLPVCGAVLLALGTADLVRGAAEGRAATVDAGVRLLALTESFRCLRTFQPTMSSARARQAARLADRAAYEDAVSGYAALDRDGLRRAALDLLRQREGG</sequence>
<dbReference type="Gene3D" id="1.10.10.10">
    <property type="entry name" value="Winged helix-like DNA-binding domain superfamily/Winged helix DNA-binding domain"/>
    <property type="match status" value="1"/>
</dbReference>
<evidence type="ECO:0000313" key="3">
    <source>
        <dbReference type="EMBL" id="MDK9495520.1"/>
    </source>
</evidence>
<dbReference type="InterPro" id="IPR011990">
    <property type="entry name" value="TPR-like_helical_dom_sf"/>
</dbReference>
<dbReference type="Gene3D" id="1.25.40.10">
    <property type="entry name" value="Tetratricopeptide repeat domain"/>
    <property type="match status" value="2"/>
</dbReference>
<evidence type="ECO:0000313" key="4">
    <source>
        <dbReference type="Proteomes" id="UP001223390"/>
    </source>
</evidence>
<dbReference type="Pfam" id="PF13401">
    <property type="entry name" value="AAA_22"/>
    <property type="match status" value="1"/>
</dbReference>
<accession>A0ABT7GPJ5</accession>
<dbReference type="SUPFAM" id="SSF52540">
    <property type="entry name" value="P-loop containing nucleoside triphosphate hydrolases"/>
    <property type="match status" value="1"/>
</dbReference>
<keyword evidence="1" id="KW-0902">Two-component regulatory system</keyword>
<protein>
    <submittedName>
        <fullName evidence="3">BTAD domain-containing putative transcriptional regulator</fullName>
    </submittedName>
</protein>
<gene>
    <name evidence="3" type="ORF">QEZ40_006546</name>
</gene>
<dbReference type="InterPro" id="IPR005158">
    <property type="entry name" value="BTAD"/>
</dbReference>
<dbReference type="InterPro" id="IPR058852">
    <property type="entry name" value="HTH_77"/>
</dbReference>